<comment type="caution">
    <text evidence="3">The sequence shown here is derived from an EMBL/GenBank/DDBJ whole genome shotgun (WGS) entry which is preliminary data.</text>
</comment>
<keyword evidence="1" id="KW-0378">Hydrolase</keyword>
<dbReference type="Gene3D" id="2.40.260.10">
    <property type="entry name" value="Sortase"/>
    <property type="match status" value="1"/>
</dbReference>
<keyword evidence="4" id="KW-1185">Reference proteome</keyword>
<protein>
    <submittedName>
        <fullName evidence="3">Sortase domain-bontaining protein</fullName>
    </submittedName>
</protein>
<proteinExistence type="predicted"/>
<feature type="region of interest" description="Disordered" evidence="2">
    <location>
        <begin position="204"/>
        <end position="238"/>
    </location>
</feature>
<dbReference type="Pfam" id="PF04203">
    <property type="entry name" value="Sortase"/>
    <property type="match status" value="1"/>
</dbReference>
<gene>
    <name evidence="3" type="ORF">ACFPYL_17130</name>
</gene>
<dbReference type="CDD" id="cd05830">
    <property type="entry name" value="Sortase_E"/>
    <property type="match status" value="1"/>
</dbReference>
<evidence type="ECO:0000313" key="4">
    <source>
        <dbReference type="Proteomes" id="UP001596135"/>
    </source>
</evidence>
<accession>A0ABW1LMY2</accession>
<organism evidence="3 4">
    <name type="scientific">Nocardioides hankookensis</name>
    <dbReference type="NCBI Taxonomy" id="443157"/>
    <lineage>
        <taxon>Bacteria</taxon>
        <taxon>Bacillati</taxon>
        <taxon>Actinomycetota</taxon>
        <taxon>Actinomycetes</taxon>
        <taxon>Propionibacteriales</taxon>
        <taxon>Nocardioidaceae</taxon>
        <taxon>Nocardioides</taxon>
    </lineage>
</organism>
<dbReference type="EMBL" id="JBHSRJ010000006">
    <property type="protein sequence ID" value="MFC6044816.1"/>
    <property type="molecule type" value="Genomic_DNA"/>
</dbReference>
<dbReference type="SUPFAM" id="SSF63817">
    <property type="entry name" value="Sortase"/>
    <property type="match status" value="1"/>
</dbReference>
<dbReference type="RefSeq" id="WP_379156890.1">
    <property type="nucleotide sequence ID" value="NZ_JBHSRJ010000006.1"/>
</dbReference>
<dbReference type="InterPro" id="IPR023365">
    <property type="entry name" value="Sortase_dom-sf"/>
</dbReference>
<dbReference type="Proteomes" id="UP001596135">
    <property type="component" value="Unassembled WGS sequence"/>
</dbReference>
<reference evidence="4" key="1">
    <citation type="journal article" date="2019" name="Int. J. Syst. Evol. Microbiol.">
        <title>The Global Catalogue of Microorganisms (GCM) 10K type strain sequencing project: providing services to taxonomists for standard genome sequencing and annotation.</title>
        <authorList>
            <consortium name="The Broad Institute Genomics Platform"/>
            <consortium name="The Broad Institute Genome Sequencing Center for Infectious Disease"/>
            <person name="Wu L."/>
            <person name="Ma J."/>
        </authorList>
    </citation>
    <scope>NUCLEOTIDE SEQUENCE [LARGE SCALE GENOMIC DNA]</scope>
    <source>
        <strain evidence="4">CCUG 54522</strain>
    </source>
</reference>
<evidence type="ECO:0000313" key="3">
    <source>
        <dbReference type="EMBL" id="MFC6044816.1"/>
    </source>
</evidence>
<dbReference type="InterPro" id="IPR042003">
    <property type="entry name" value="Sortase_E"/>
</dbReference>
<sequence>MTRHSSARQVAICLLVLGLVATGYAIWVLVGTNVVAHHRAGLLVERTRDSWARGEASSVEAIVRIPRFGDDWAYPVVNGTDDAALARGVGRDTGSAKPGEVGNLVLAAHRITHGQPFNNFPDLRAGDRVYVDTKSATYVYELRNGGRDIEVDADVSWPLQPVPSPASGGEPAREAMITLITCADLFPSGNRNVVIGDLVATTPGSVGGVGRSSGARSASPYEPRPMPAGQEPGTGASL</sequence>
<evidence type="ECO:0000256" key="2">
    <source>
        <dbReference type="SAM" id="MobiDB-lite"/>
    </source>
</evidence>
<evidence type="ECO:0000256" key="1">
    <source>
        <dbReference type="ARBA" id="ARBA00022801"/>
    </source>
</evidence>
<name>A0ABW1LMY2_9ACTN</name>
<dbReference type="InterPro" id="IPR005754">
    <property type="entry name" value="Sortase"/>
</dbReference>